<dbReference type="AlphaFoldDB" id="A0AAD7JMW8"/>
<dbReference type="Gene3D" id="1.20.1280.50">
    <property type="match status" value="1"/>
</dbReference>
<sequence length="469" mass="52673">MDDLPPELLELIFLQCHAAVEICPTLTDAPINLSATCKRWRHIASDIPSLWSMLKVVASHTVSGPPLEVVAKWLRLSGSHPLSLCLVCRPHTARAVEEGRLSSDLGVFKVLELFLLNMYRWRAVSFDFSQYAPPINYPSSLTAQGAPQLERFEIQPFSWSPLLGALNIPWLAAVVSAPLLHSFTSHLGKFPSAFFSRVPWGQLTYLRLETRLSEFACLFILQSASNLIECYLLNVRHEFVEDVPAFDPLLPAVLPHLRTLGVASQVGFDRLFRLLVAPSLQTLEIATRSTQMRWDHTQFMAFLRRSACSITSLTLRDLFISRLADAELREVLTHISDSLTSLAITSDIPGTPVGIQNTLLRGLAYRPTGRVLCPQLENLVLQIGAFVSDGELGRTVESRWTGHSRDPARIARLHNVDIVCATDTHTLDIQELHRLFEQGLQGRVRMLNTLQNEVEGPDRRRDIRRRSLA</sequence>
<keyword evidence="3" id="KW-1185">Reference proteome</keyword>
<dbReference type="EMBL" id="JARKIB010000023">
    <property type="protein sequence ID" value="KAJ7766675.1"/>
    <property type="molecule type" value="Genomic_DNA"/>
</dbReference>
<accession>A0AAD7JMW8</accession>
<evidence type="ECO:0000259" key="1">
    <source>
        <dbReference type="Pfam" id="PF12937"/>
    </source>
</evidence>
<organism evidence="2 3">
    <name type="scientific">Mycena metata</name>
    <dbReference type="NCBI Taxonomy" id="1033252"/>
    <lineage>
        <taxon>Eukaryota</taxon>
        <taxon>Fungi</taxon>
        <taxon>Dikarya</taxon>
        <taxon>Basidiomycota</taxon>
        <taxon>Agaricomycotina</taxon>
        <taxon>Agaricomycetes</taxon>
        <taxon>Agaricomycetidae</taxon>
        <taxon>Agaricales</taxon>
        <taxon>Marasmiineae</taxon>
        <taxon>Mycenaceae</taxon>
        <taxon>Mycena</taxon>
    </lineage>
</organism>
<dbReference type="InterPro" id="IPR001810">
    <property type="entry name" value="F-box_dom"/>
</dbReference>
<evidence type="ECO:0000313" key="3">
    <source>
        <dbReference type="Proteomes" id="UP001215598"/>
    </source>
</evidence>
<evidence type="ECO:0000313" key="2">
    <source>
        <dbReference type="EMBL" id="KAJ7766675.1"/>
    </source>
</evidence>
<comment type="caution">
    <text evidence="2">The sequence shown here is derived from an EMBL/GenBank/DDBJ whole genome shotgun (WGS) entry which is preliminary data.</text>
</comment>
<protein>
    <recommendedName>
        <fullName evidence="1">F-box domain-containing protein</fullName>
    </recommendedName>
</protein>
<gene>
    <name evidence="2" type="ORF">B0H16DRAFT_1686939</name>
</gene>
<proteinExistence type="predicted"/>
<reference evidence="2" key="1">
    <citation type="submission" date="2023-03" db="EMBL/GenBank/DDBJ databases">
        <title>Massive genome expansion in bonnet fungi (Mycena s.s.) driven by repeated elements and novel gene families across ecological guilds.</title>
        <authorList>
            <consortium name="Lawrence Berkeley National Laboratory"/>
            <person name="Harder C.B."/>
            <person name="Miyauchi S."/>
            <person name="Viragh M."/>
            <person name="Kuo A."/>
            <person name="Thoen E."/>
            <person name="Andreopoulos B."/>
            <person name="Lu D."/>
            <person name="Skrede I."/>
            <person name="Drula E."/>
            <person name="Henrissat B."/>
            <person name="Morin E."/>
            <person name="Kohler A."/>
            <person name="Barry K."/>
            <person name="LaButti K."/>
            <person name="Morin E."/>
            <person name="Salamov A."/>
            <person name="Lipzen A."/>
            <person name="Mereny Z."/>
            <person name="Hegedus B."/>
            <person name="Baldrian P."/>
            <person name="Stursova M."/>
            <person name="Weitz H."/>
            <person name="Taylor A."/>
            <person name="Grigoriev I.V."/>
            <person name="Nagy L.G."/>
            <person name="Martin F."/>
            <person name="Kauserud H."/>
        </authorList>
    </citation>
    <scope>NUCLEOTIDE SEQUENCE</scope>
    <source>
        <strain evidence="2">CBHHK182m</strain>
    </source>
</reference>
<feature type="domain" description="F-box" evidence="1">
    <location>
        <begin position="1"/>
        <end position="52"/>
    </location>
</feature>
<dbReference type="Pfam" id="PF12937">
    <property type="entry name" value="F-box-like"/>
    <property type="match status" value="1"/>
</dbReference>
<dbReference type="Proteomes" id="UP001215598">
    <property type="component" value="Unassembled WGS sequence"/>
</dbReference>
<name>A0AAD7JMW8_9AGAR</name>